<organism evidence="3 4">
    <name type="scientific">Liquidambar formosana</name>
    <name type="common">Formosan gum</name>
    <dbReference type="NCBI Taxonomy" id="63359"/>
    <lineage>
        <taxon>Eukaryota</taxon>
        <taxon>Viridiplantae</taxon>
        <taxon>Streptophyta</taxon>
        <taxon>Embryophyta</taxon>
        <taxon>Tracheophyta</taxon>
        <taxon>Spermatophyta</taxon>
        <taxon>Magnoliopsida</taxon>
        <taxon>eudicotyledons</taxon>
        <taxon>Gunneridae</taxon>
        <taxon>Pentapetalae</taxon>
        <taxon>Saxifragales</taxon>
        <taxon>Altingiaceae</taxon>
        <taxon>Liquidambar</taxon>
    </lineage>
</organism>
<evidence type="ECO:0000313" key="4">
    <source>
        <dbReference type="Proteomes" id="UP001415857"/>
    </source>
</evidence>
<feature type="transmembrane region" description="Helical" evidence="2">
    <location>
        <begin position="70"/>
        <end position="91"/>
    </location>
</feature>
<comment type="caution">
    <text evidence="3">The sequence shown here is derived from an EMBL/GenBank/DDBJ whole genome shotgun (WGS) entry which is preliminary data.</text>
</comment>
<feature type="transmembrane region" description="Helical" evidence="2">
    <location>
        <begin position="398"/>
        <end position="416"/>
    </location>
</feature>
<keyword evidence="2" id="KW-1133">Transmembrane helix</keyword>
<feature type="region of interest" description="Disordered" evidence="1">
    <location>
        <begin position="1"/>
        <end position="30"/>
    </location>
</feature>
<feature type="transmembrane region" description="Helical" evidence="2">
    <location>
        <begin position="144"/>
        <end position="161"/>
    </location>
</feature>
<reference evidence="3 4" key="1">
    <citation type="journal article" date="2024" name="Plant J.">
        <title>Genome sequences and population genomics reveal climatic adaptation and genomic divergence between two closely related sweetgum species.</title>
        <authorList>
            <person name="Xu W.Q."/>
            <person name="Ren C.Q."/>
            <person name="Zhang X.Y."/>
            <person name="Comes H.P."/>
            <person name="Liu X.H."/>
            <person name="Li Y.G."/>
            <person name="Kettle C.J."/>
            <person name="Jalonen R."/>
            <person name="Gaisberger H."/>
            <person name="Ma Y.Z."/>
            <person name="Qiu Y.X."/>
        </authorList>
    </citation>
    <scope>NUCLEOTIDE SEQUENCE [LARGE SCALE GENOMIC DNA]</scope>
    <source>
        <strain evidence="3">Hangzhou</strain>
    </source>
</reference>
<accession>A0AAP0WQ93</accession>
<evidence type="ECO:0000313" key="3">
    <source>
        <dbReference type="EMBL" id="KAK9275246.1"/>
    </source>
</evidence>
<feature type="transmembrane region" description="Helical" evidence="2">
    <location>
        <begin position="422"/>
        <end position="446"/>
    </location>
</feature>
<feature type="compositionally biased region" description="Basic and acidic residues" evidence="1">
    <location>
        <begin position="544"/>
        <end position="558"/>
    </location>
</feature>
<evidence type="ECO:0000256" key="1">
    <source>
        <dbReference type="SAM" id="MobiDB-lite"/>
    </source>
</evidence>
<gene>
    <name evidence="3" type="ORF">L1049_022508</name>
</gene>
<proteinExistence type="predicted"/>
<dbReference type="SUPFAM" id="SSF103473">
    <property type="entry name" value="MFS general substrate transporter"/>
    <property type="match status" value="1"/>
</dbReference>
<evidence type="ECO:0000256" key="2">
    <source>
        <dbReference type="SAM" id="Phobius"/>
    </source>
</evidence>
<dbReference type="PANTHER" id="PTHR37891:SF1">
    <property type="entry name" value="OS06G0113900 PROTEIN"/>
    <property type="match status" value="1"/>
</dbReference>
<dbReference type="Gene3D" id="1.20.1250.20">
    <property type="entry name" value="MFS general substrate transporter like domains"/>
    <property type="match status" value="1"/>
</dbReference>
<feature type="transmembrane region" description="Helical" evidence="2">
    <location>
        <begin position="458"/>
        <end position="478"/>
    </location>
</feature>
<keyword evidence="4" id="KW-1185">Reference proteome</keyword>
<dbReference type="PANTHER" id="PTHR37891">
    <property type="entry name" value="OS06G0113900 PROTEIN"/>
    <property type="match status" value="1"/>
</dbReference>
<keyword evidence="2" id="KW-0472">Membrane</keyword>
<feature type="transmembrane region" description="Helical" evidence="2">
    <location>
        <begin position="364"/>
        <end position="386"/>
    </location>
</feature>
<protein>
    <submittedName>
        <fullName evidence="3">Uncharacterized protein</fullName>
    </submittedName>
</protein>
<feature type="transmembrane region" description="Helical" evidence="2">
    <location>
        <begin position="484"/>
        <end position="504"/>
    </location>
</feature>
<feature type="region of interest" description="Disordered" evidence="1">
    <location>
        <begin position="524"/>
        <end position="558"/>
    </location>
</feature>
<keyword evidence="2" id="KW-0812">Transmembrane</keyword>
<feature type="transmembrane region" description="Helical" evidence="2">
    <location>
        <begin position="328"/>
        <end position="352"/>
    </location>
</feature>
<dbReference type="AlphaFoldDB" id="A0AAP0WQ93"/>
<name>A0AAP0WQ93_LIQFO</name>
<feature type="transmembrane region" description="Helical" evidence="2">
    <location>
        <begin position="198"/>
        <end position="215"/>
    </location>
</feature>
<feature type="transmembrane region" description="Helical" evidence="2">
    <location>
        <begin position="173"/>
        <end position="192"/>
    </location>
</feature>
<dbReference type="Proteomes" id="UP001415857">
    <property type="component" value="Unassembled WGS sequence"/>
</dbReference>
<sequence length="558" mass="60763">MADLTPHEGGSTPGKKPTQMEEVEEEMGTQQAMGDVHGVGIKIQRAEEVYRAYAGLEDKPSKGEVFAWNLYELCSYFIHTVLIPIVFPLIISQTLHTREPDVIGWSNRHDGTYCGPKQLKLYEGLTNRLIKVHNMNFSPLEWTSISWFTGLILAVPILGSISKHFDHGQSQQLISVAAIAIGALFCLPTGFFRTPWVFPPYIAFIVAANTAAAASHTRHFGLMVRGFIGPVLRRSQFSSRREVAGWLSLYGTAAGSLGAAIISAFTYHMLRVKEKFFALWIVLIFSGLKWLVGISHIFVTHRHTSTTNSTQNSTATAHMVSILRYPHAIGGLAGVFLSSFSTMCIFAGGVLFLVGQLCLKPAHFFYLLLTYFLFPLLSLPLLHPLLVLMKTDAVKMQLLGFLLSTATSGLGFYYRNKNWDTLHVLLVAGLQSTSVGLLHAFGRVLLLDCSPPGKEGAFSVWFSWVRAVGTCAGFAIASTIPGKIGSSLGIAFCTSVFGIVILIFGNVSNMGGAIDAGHVRHVGEDGKNGLPPDDSWDTGIGMEGGEHAETLKRGKAEV</sequence>
<feature type="transmembrane region" description="Helical" evidence="2">
    <location>
        <begin position="243"/>
        <end position="265"/>
    </location>
</feature>
<feature type="transmembrane region" description="Helical" evidence="2">
    <location>
        <begin position="277"/>
        <end position="299"/>
    </location>
</feature>
<dbReference type="InterPro" id="IPR036259">
    <property type="entry name" value="MFS_trans_sf"/>
</dbReference>
<dbReference type="EMBL" id="JBBPBK010000011">
    <property type="protein sequence ID" value="KAK9275246.1"/>
    <property type="molecule type" value="Genomic_DNA"/>
</dbReference>